<accession>A0A5D3E1J3</accession>
<name>A0A5D3E1J3_CUCMM</name>
<evidence type="ECO:0000313" key="3">
    <source>
        <dbReference type="Proteomes" id="UP000321947"/>
    </source>
</evidence>
<dbReference type="EMBL" id="SSTD01001661">
    <property type="protein sequence ID" value="TYK29461.1"/>
    <property type="molecule type" value="Genomic_DNA"/>
</dbReference>
<feature type="chain" id="PRO_5022840785" evidence="1">
    <location>
        <begin position="29"/>
        <end position="104"/>
    </location>
</feature>
<evidence type="ECO:0000256" key="1">
    <source>
        <dbReference type="SAM" id="SignalP"/>
    </source>
</evidence>
<dbReference type="AlphaFoldDB" id="A0A5D3E1J3"/>
<organism evidence="2 3">
    <name type="scientific">Cucumis melo var. makuwa</name>
    <name type="common">Oriental melon</name>
    <dbReference type="NCBI Taxonomy" id="1194695"/>
    <lineage>
        <taxon>Eukaryota</taxon>
        <taxon>Viridiplantae</taxon>
        <taxon>Streptophyta</taxon>
        <taxon>Embryophyta</taxon>
        <taxon>Tracheophyta</taxon>
        <taxon>Spermatophyta</taxon>
        <taxon>Magnoliopsida</taxon>
        <taxon>eudicotyledons</taxon>
        <taxon>Gunneridae</taxon>
        <taxon>Pentapetalae</taxon>
        <taxon>rosids</taxon>
        <taxon>fabids</taxon>
        <taxon>Cucurbitales</taxon>
        <taxon>Cucurbitaceae</taxon>
        <taxon>Benincaseae</taxon>
        <taxon>Cucumis</taxon>
    </lineage>
</organism>
<proteinExistence type="predicted"/>
<keyword evidence="1" id="KW-0732">Signal</keyword>
<evidence type="ECO:0000313" key="2">
    <source>
        <dbReference type="EMBL" id="TYK29461.1"/>
    </source>
</evidence>
<dbReference type="Proteomes" id="UP000321947">
    <property type="component" value="Unassembled WGS sequence"/>
</dbReference>
<feature type="signal peptide" evidence="1">
    <location>
        <begin position="1"/>
        <end position="28"/>
    </location>
</feature>
<sequence>MMEIMSKKVGLLAMAVLMLMAISAGATSSEVDEVIELPSDEANMVVATNMEMWSRKMMKEGDRKGSGNGLCLIVGTPCNSDENCFSGCRCKTTPILKLGICSPF</sequence>
<reference evidence="2 3" key="1">
    <citation type="submission" date="2019-08" db="EMBL/GenBank/DDBJ databases">
        <title>Draft genome sequences of two oriental melons (Cucumis melo L. var makuwa).</title>
        <authorList>
            <person name="Kwon S.-Y."/>
        </authorList>
    </citation>
    <scope>NUCLEOTIDE SEQUENCE [LARGE SCALE GENOMIC DNA]</scope>
    <source>
        <strain evidence="3">cv. Chang Bougi</strain>
        <tissue evidence="2">Leaf</tissue>
    </source>
</reference>
<comment type="caution">
    <text evidence="2">The sequence shown here is derived from an EMBL/GenBank/DDBJ whole genome shotgun (WGS) entry which is preliminary data.</text>
</comment>
<protein>
    <submittedName>
        <fullName evidence="2">Uncharacterized protein</fullName>
    </submittedName>
</protein>
<gene>
    <name evidence="2" type="ORF">E5676_scaffold655G00550</name>
</gene>